<evidence type="ECO:0000256" key="1">
    <source>
        <dbReference type="SAM" id="Phobius"/>
    </source>
</evidence>
<evidence type="ECO:0000313" key="3">
    <source>
        <dbReference type="Proteomes" id="UP001295794"/>
    </source>
</evidence>
<dbReference type="Proteomes" id="UP001295794">
    <property type="component" value="Unassembled WGS sequence"/>
</dbReference>
<organism evidence="2 3">
    <name type="scientific">Mycena citricolor</name>
    <dbReference type="NCBI Taxonomy" id="2018698"/>
    <lineage>
        <taxon>Eukaryota</taxon>
        <taxon>Fungi</taxon>
        <taxon>Dikarya</taxon>
        <taxon>Basidiomycota</taxon>
        <taxon>Agaricomycotina</taxon>
        <taxon>Agaricomycetes</taxon>
        <taxon>Agaricomycetidae</taxon>
        <taxon>Agaricales</taxon>
        <taxon>Marasmiineae</taxon>
        <taxon>Mycenaceae</taxon>
        <taxon>Mycena</taxon>
    </lineage>
</organism>
<reference evidence="2" key="1">
    <citation type="submission" date="2023-11" db="EMBL/GenBank/DDBJ databases">
        <authorList>
            <person name="De Vega J J."/>
            <person name="De Vega J J."/>
        </authorList>
    </citation>
    <scope>NUCLEOTIDE SEQUENCE</scope>
</reference>
<sequence>MTTTVSQFSHPHSHTSLLKPNTSITHQTHYLIITPSTCHSGLVCLLSGSLVLLLLLVLALSLAVYLCSYLAVSAVEQNEDGTWDVKAVAAMRFQGNQLYFYLL</sequence>
<name>A0AAD2GXR3_9AGAR</name>
<keyword evidence="1" id="KW-0472">Membrane</keyword>
<accession>A0AAD2GXR3</accession>
<gene>
    <name evidence="2" type="ORF">MYCIT1_LOCUS4072</name>
</gene>
<keyword evidence="1" id="KW-0812">Transmembrane</keyword>
<protein>
    <submittedName>
        <fullName evidence="2">Uncharacterized protein</fullName>
    </submittedName>
</protein>
<proteinExistence type="predicted"/>
<comment type="caution">
    <text evidence="2">The sequence shown here is derived from an EMBL/GenBank/DDBJ whole genome shotgun (WGS) entry which is preliminary data.</text>
</comment>
<evidence type="ECO:0000313" key="2">
    <source>
        <dbReference type="EMBL" id="CAK5264137.1"/>
    </source>
</evidence>
<keyword evidence="1" id="KW-1133">Transmembrane helix</keyword>
<dbReference type="AlphaFoldDB" id="A0AAD2GXR3"/>
<dbReference type="EMBL" id="CAVNYO010000048">
    <property type="protein sequence ID" value="CAK5264137.1"/>
    <property type="molecule type" value="Genomic_DNA"/>
</dbReference>
<keyword evidence="3" id="KW-1185">Reference proteome</keyword>
<feature type="transmembrane region" description="Helical" evidence="1">
    <location>
        <begin position="50"/>
        <end position="72"/>
    </location>
</feature>